<dbReference type="Gene3D" id="4.10.365.10">
    <property type="entry name" value="p27"/>
    <property type="match status" value="1"/>
</dbReference>
<evidence type="ECO:0000313" key="4">
    <source>
        <dbReference type="Proteomes" id="UP001152795"/>
    </source>
</evidence>
<protein>
    <submittedName>
        <fullName evidence="3">---NA</fullName>
    </submittedName>
</protein>
<dbReference type="GO" id="GO:0005634">
    <property type="term" value="C:nucleus"/>
    <property type="evidence" value="ECO:0007669"/>
    <property type="project" value="InterPro"/>
</dbReference>
<dbReference type="Pfam" id="PF02234">
    <property type="entry name" value="CDI"/>
    <property type="match status" value="1"/>
</dbReference>
<dbReference type="Proteomes" id="UP001152795">
    <property type="component" value="Unassembled WGS sequence"/>
</dbReference>
<comment type="caution">
    <text evidence="3">The sequence shown here is derived from an EMBL/GenBank/DDBJ whole genome shotgun (WGS) entry which is preliminary data.</text>
</comment>
<dbReference type="EMBL" id="CACRXK020021367">
    <property type="protein sequence ID" value="CAB4035787.1"/>
    <property type="molecule type" value="Genomic_DNA"/>
</dbReference>
<keyword evidence="2" id="KW-0649">Protein kinase inhibitor</keyword>
<proteinExistence type="inferred from homology"/>
<dbReference type="InterPro" id="IPR003175">
    <property type="entry name" value="CDI_dom"/>
</dbReference>
<dbReference type="GO" id="GO:0004861">
    <property type="term" value="F:cyclin-dependent protein serine/threonine kinase inhibitor activity"/>
    <property type="evidence" value="ECO:0007669"/>
    <property type="project" value="InterPro"/>
</dbReference>
<dbReference type="GO" id="GO:0051726">
    <property type="term" value="P:regulation of cell cycle"/>
    <property type="evidence" value="ECO:0007669"/>
    <property type="project" value="InterPro"/>
</dbReference>
<accession>A0A6S7JVR5</accession>
<name>A0A6S7JVR5_PARCT</name>
<organism evidence="3 4">
    <name type="scientific">Paramuricea clavata</name>
    <name type="common">Red gorgonian</name>
    <name type="synonym">Violescent sea-whip</name>
    <dbReference type="NCBI Taxonomy" id="317549"/>
    <lineage>
        <taxon>Eukaryota</taxon>
        <taxon>Metazoa</taxon>
        <taxon>Cnidaria</taxon>
        <taxon>Anthozoa</taxon>
        <taxon>Octocorallia</taxon>
        <taxon>Malacalcyonacea</taxon>
        <taxon>Plexauridae</taxon>
        <taxon>Paramuricea</taxon>
    </lineage>
</organism>
<evidence type="ECO:0000313" key="3">
    <source>
        <dbReference type="EMBL" id="CAB4035787.1"/>
    </source>
</evidence>
<dbReference type="AlphaFoldDB" id="A0A6S7JVR5"/>
<sequence>MHDPRMEVRNRDIKPTNKVIGCLFEEPRLEEREAEKIAPTMDSTKIEERKRDIKPTNKVIRCLFEEPSLEEREAEKIAQEQERYRQNEERKAEYNFDFLNDKPLQLPNSRFSNWEMFRGPNKEPVSKPGGKLPR</sequence>
<evidence type="ECO:0000256" key="1">
    <source>
        <dbReference type="ARBA" id="ARBA00006726"/>
    </source>
</evidence>
<reference evidence="3" key="1">
    <citation type="submission" date="2020-04" db="EMBL/GenBank/DDBJ databases">
        <authorList>
            <person name="Alioto T."/>
            <person name="Alioto T."/>
            <person name="Gomez Garrido J."/>
        </authorList>
    </citation>
    <scope>NUCLEOTIDE SEQUENCE</scope>
    <source>
        <strain evidence="3">A484AB</strain>
    </source>
</reference>
<dbReference type="InterPro" id="IPR044898">
    <property type="entry name" value="CDI_dom_sf"/>
</dbReference>
<gene>
    <name evidence="3" type="ORF">PACLA_8A040450</name>
</gene>
<evidence type="ECO:0000256" key="2">
    <source>
        <dbReference type="ARBA" id="ARBA00023013"/>
    </source>
</evidence>
<keyword evidence="4" id="KW-1185">Reference proteome</keyword>
<comment type="similarity">
    <text evidence="1">Belongs to the CDI family.</text>
</comment>